<evidence type="ECO:0000256" key="1">
    <source>
        <dbReference type="ARBA" id="ARBA00004141"/>
    </source>
</evidence>
<comment type="subcellular location">
    <subcellularLocation>
        <location evidence="1">Membrane</location>
        <topology evidence="1">Multi-pass membrane protein</topology>
    </subcellularLocation>
</comment>
<evidence type="ECO:0000256" key="5">
    <source>
        <dbReference type="ARBA" id="ARBA00022989"/>
    </source>
</evidence>
<keyword evidence="3 8" id="KW-0812">Transmembrane</keyword>
<evidence type="ECO:0000256" key="6">
    <source>
        <dbReference type="ARBA" id="ARBA00023004"/>
    </source>
</evidence>
<dbReference type="PIRSF" id="PIRSF000178">
    <property type="entry name" value="SDH_cyt_b560"/>
    <property type="match status" value="1"/>
</dbReference>
<dbReference type="Pfam" id="PF01127">
    <property type="entry name" value="Sdh_cyt"/>
    <property type="match status" value="1"/>
</dbReference>
<keyword evidence="4" id="KW-0479">Metal-binding</keyword>
<evidence type="ECO:0000256" key="4">
    <source>
        <dbReference type="ARBA" id="ARBA00022723"/>
    </source>
</evidence>
<dbReference type="Proteomes" id="UP001498771">
    <property type="component" value="Unassembled WGS sequence"/>
</dbReference>
<evidence type="ECO:0000313" key="10">
    <source>
        <dbReference type="Proteomes" id="UP001498771"/>
    </source>
</evidence>
<reference evidence="9 10" key="1">
    <citation type="submission" date="2024-03" db="EMBL/GenBank/DDBJ databases">
        <title>Genome-scale model development and genomic sequencing of the oleaginous clade Lipomyces.</title>
        <authorList>
            <consortium name="Lawrence Berkeley National Laboratory"/>
            <person name="Czajka J.J."/>
            <person name="Han Y."/>
            <person name="Kim J."/>
            <person name="Mondo S.J."/>
            <person name="Hofstad B.A."/>
            <person name="Robles A."/>
            <person name="Haridas S."/>
            <person name="Riley R."/>
            <person name="LaButti K."/>
            <person name="Pangilinan J."/>
            <person name="Andreopoulos W."/>
            <person name="Lipzen A."/>
            <person name="Yan J."/>
            <person name="Wang M."/>
            <person name="Ng V."/>
            <person name="Grigoriev I.V."/>
            <person name="Spatafora J.W."/>
            <person name="Magnuson J.K."/>
            <person name="Baker S.E."/>
            <person name="Pomraning K.R."/>
        </authorList>
    </citation>
    <scope>NUCLEOTIDE SEQUENCE [LARGE SCALE GENOMIC DNA]</scope>
    <source>
        <strain evidence="9 10">Phaff 52-87</strain>
    </source>
</reference>
<dbReference type="RefSeq" id="XP_064768435.1">
    <property type="nucleotide sequence ID" value="XM_064909749.1"/>
</dbReference>
<evidence type="ECO:0000256" key="7">
    <source>
        <dbReference type="ARBA" id="ARBA00023136"/>
    </source>
</evidence>
<feature type="transmembrane region" description="Helical" evidence="8">
    <location>
        <begin position="91"/>
        <end position="116"/>
    </location>
</feature>
<dbReference type="Gene3D" id="1.20.1300.10">
    <property type="entry name" value="Fumarate reductase/succinate dehydrogenase, transmembrane subunit"/>
    <property type="match status" value="1"/>
</dbReference>
<dbReference type="PROSITE" id="PS01000">
    <property type="entry name" value="SDH_CYT_1"/>
    <property type="match status" value="1"/>
</dbReference>
<comment type="caution">
    <text evidence="9">The sequence shown here is derived from an EMBL/GenBank/DDBJ whole genome shotgun (WGS) entry which is preliminary data.</text>
</comment>
<gene>
    <name evidence="9" type="ORF">BZA70DRAFT_156392</name>
</gene>
<keyword evidence="7 8" id="KW-0472">Membrane</keyword>
<organism evidence="9 10">
    <name type="scientific">Myxozyma melibiosi</name>
    <dbReference type="NCBI Taxonomy" id="54550"/>
    <lineage>
        <taxon>Eukaryota</taxon>
        <taxon>Fungi</taxon>
        <taxon>Dikarya</taxon>
        <taxon>Ascomycota</taxon>
        <taxon>Saccharomycotina</taxon>
        <taxon>Lipomycetes</taxon>
        <taxon>Lipomycetales</taxon>
        <taxon>Lipomycetaceae</taxon>
        <taxon>Myxozyma</taxon>
    </lineage>
</organism>
<dbReference type="GeneID" id="90035261"/>
<accession>A0ABR1F6D7</accession>
<evidence type="ECO:0000256" key="3">
    <source>
        <dbReference type="ARBA" id="ARBA00022692"/>
    </source>
</evidence>
<keyword evidence="6" id="KW-0408">Iron</keyword>
<keyword evidence="5 8" id="KW-1133">Transmembrane helix</keyword>
<feature type="transmembrane region" description="Helical" evidence="8">
    <location>
        <begin position="137"/>
        <end position="158"/>
    </location>
</feature>
<dbReference type="SUPFAM" id="SSF81343">
    <property type="entry name" value="Fumarate reductase respiratory complex transmembrane subunits"/>
    <property type="match status" value="1"/>
</dbReference>
<proteinExistence type="predicted"/>
<name>A0ABR1F6D7_9ASCO</name>
<dbReference type="PANTHER" id="PTHR10978">
    <property type="entry name" value="SUCCINATE DEHYDROGENASE CYTOCHROME B560 SUBUNIT"/>
    <property type="match status" value="1"/>
</dbReference>
<keyword evidence="2" id="KW-0349">Heme</keyword>
<dbReference type="InterPro" id="IPR000701">
    <property type="entry name" value="SuccDH_FuR_B_TM-su"/>
</dbReference>
<evidence type="ECO:0000256" key="2">
    <source>
        <dbReference type="ARBA" id="ARBA00022617"/>
    </source>
</evidence>
<dbReference type="InterPro" id="IPR014314">
    <property type="entry name" value="Succ_DH_cytb556"/>
</dbReference>
<dbReference type="PANTHER" id="PTHR10978:SF5">
    <property type="entry name" value="SUCCINATE DEHYDROGENASE CYTOCHROME B560 SUBUNIT, MITOCHONDRIAL"/>
    <property type="match status" value="1"/>
</dbReference>
<evidence type="ECO:0000256" key="8">
    <source>
        <dbReference type="SAM" id="Phobius"/>
    </source>
</evidence>
<protein>
    <submittedName>
        <fullName evidence="9">Uncharacterized protein</fullName>
    </submittedName>
</protein>
<dbReference type="NCBIfam" id="TIGR02970">
    <property type="entry name" value="succ_dehyd_cytB"/>
    <property type="match status" value="1"/>
</dbReference>
<dbReference type="CDD" id="cd03499">
    <property type="entry name" value="SQR_TypeC_SdhC"/>
    <property type="match status" value="1"/>
</dbReference>
<keyword evidence="10" id="KW-1185">Reference proteome</keyword>
<dbReference type="EMBL" id="JBBJBU010000005">
    <property type="protein sequence ID" value="KAK7205402.1"/>
    <property type="molecule type" value="Genomic_DNA"/>
</dbReference>
<dbReference type="InterPro" id="IPR018495">
    <property type="entry name" value="Succ_DH_cyt_bsu_CS"/>
</dbReference>
<sequence>MAPASRMLPVVARRAASIQSMTPAEAQELLVKQRSNRPTSPHLAIYKVQITMALSSMHRITGVALSASLYGLGLSYVFAPMLGYSVSSTAIAAAFGGLPVAAKFAAKLLAATPFSFHAFNGIRHLIWDTASQLTNKAVVQTGVAVLGASAVTVVGLLLL</sequence>
<dbReference type="PROSITE" id="PS01001">
    <property type="entry name" value="SDH_CYT_2"/>
    <property type="match status" value="1"/>
</dbReference>
<dbReference type="InterPro" id="IPR034804">
    <property type="entry name" value="SQR/QFR_C/D"/>
</dbReference>
<evidence type="ECO:0000313" key="9">
    <source>
        <dbReference type="EMBL" id="KAK7205402.1"/>
    </source>
</evidence>